<evidence type="ECO:0000313" key="3">
    <source>
        <dbReference type="Proteomes" id="UP001326613"/>
    </source>
</evidence>
<feature type="transmembrane region" description="Helical" evidence="1">
    <location>
        <begin position="7"/>
        <end position="28"/>
    </location>
</feature>
<keyword evidence="3" id="KW-1185">Reference proteome</keyword>
<keyword evidence="1" id="KW-0472">Membrane</keyword>
<dbReference type="NCBIfam" id="NF009317">
    <property type="entry name" value="PRK12674.2-1"/>
    <property type="match status" value="1"/>
</dbReference>
<dbReference type="Pfam" id="PF03334">
    <property type="entry name" value="PhaG_MnhG_YufB"/>
    <property type="match status" value="1"/>
</dbReference>
<gene>
    <name evidence="2" type="ORF">Trichorick_00107</name>
</gene>
<dbReference type="InterPro" id="IPR005133">
    <property type="entry name" value="PhaG_MnhG_YufB"/>
</dbReference>
<name>A0ABZ0USP7_9RICK</name>
<sequence>MSTISTLIGWGLIIFSLFIIFSAIIGLFRFPDFYTKIHAAGLIDSCGLPSALIGLSCLQHNPLTSFKLILAAIAVLLLNPVATTALAKAALLAKSRLPELNNKN</sequence>
<dbReference type="NCBIfam" id="TIGR01300">
    <property type="entry name" value="CPA3_mnhG_phaG"/>
    <property type="match status" value="1"/>
</dbReference>
<dbReference type="RefSeq" id="WP_323738324.1">
    <property type="nucleotide sequence ID" value="NZ_CP112932.1"/>
</dbReference>
<organism evidence="2 3">
    <name type="scientific">Candidatus Trichorickettsia mobilis</name>
    <dbReference type="NCBI Taxonomy" id="1346319"/>
    <lineage>
        <taxon>Bacteria</taxon>
        <taxon>Pseudomonadati</taxon>
        <taxon>Pseudomonadota</taxon>
        <taxon>Alphaproteobacteria</taxon>
        <taxon>Rickettsiales</taxon>
        <taxon>Rickettsiaceae</taxon>
        <taxon>Rickettsieae</taxon>
        <taxon>Candidatus Trichorickettsia</taxon>
    </lineage>
</organism>
<proteinExistence type="predicted"/>
<reference evidence="2 3" key="1">
    <citation type="submission" date="2022-10" db="EMBL/GenBank/DDBJ databases">
        <title>Host association and intracellularity evolved multiple times independently in the Rickettsiales.</title>
        <authorList>
            <person name="Castelli M."/>
            <person name="Nardi T."/>
            <person name="Gammuto L."/>
            <person name="Bellinzona G."/>
            <person name="Sabaneyeva E."/>
            <person name="Potekhin A."/>
            <person name="Serra V."/>
            <person name="Petroni G."/>
            <person name="Sassera D."/>
        </authorList>
    </citation>
    <scope>NUCLEOTIDE SEQUENCE [LARGE SCALE GENOMIC DNA]</scope>
    <source>
        <strain evidence="2 3">Kr 154-4</strain>
    </source>
</reference>
<keyword evidence="1" id="KW-0812">Transmembrane</keyword>
<accession>A0ABZ0USP7</accession>
<protein>
    <submittedName>
        <fullName evidence="2">MnhG-like Na(+)/H(+) antiporter subunit G</fullName>
    </submittedName>
</protein>
<dbReference type="EMBL" id="CP112932">
    <property type="protein sequence ID" value="WPY00235.1"/>
    <property type="molecule type" value="Genomic_DNA"/>
</dbReference>
<dbReference type="PANTHER" id="PTHR34703">
    <property type="entry name" value="ANTIPORTER SUBUNIT MNHG2-RELATED"/>
    <property type="match status" value="1"/>
</dbReference>
<feature type="transmembrane region" description="Helical" evidence="1">
    <location>
        <begin position="68"/>
        <end position="93"/>
    </location>
</feature>
<dbReference type="PANTHER" id="PTHR34703:SF1">
    <property type="entry name" value="ANTIPORTER SUBUNIT MNHG2-RELATED"/>
    <property type="match status" value="1"/>
</dbReference>
<keyword evidence="1" id="KW-1133">Transmembrane helix</keyword>
<evidence type="ECO:0000256" key="1">
    <source>
        <dbReference type="SAM" id="Phobius"/>
    </source>
</evidence>
<dbReference type="Proteomes" id="UP001326613">
    <property type="component" value="Chromosome"/>
</dbReference>
<evidence type="ECO:0000313" key="2">
    <source>
        <dbReference type="EMBL" id="WPY00235.1"/>
    </source>
</evidence>